<evidence type="ECO:0000256" key="8">
    <source>
        <dbReference type="SAM" id="Phobius"/>
    </source>
</evidence>
<protein>
    <submittedName>
        <fullName evidence="9">Sodium ion-translocating decarboxylase subunit beta</fullName>
    </submittedName>
</protein>
<reference evidence="9" key="1">
    <citation type="submission" date="2020-10" db="EMBL/GenBank/DDBJ databases">
        <authorList>
            <person name="Gilroy R."/>
        </authorList>
    </citation>
    <scope>NUCLEOTIDE SEQUENCE</scope>
    <source>
        <strain evidence="9">9366</strain>
    </source>
</reference>
<dbReference type="PANTHER" id="PTHR35806">
    <property type="entry name" value="OXALOACETATE DECARBOXYLASE BETA CHAIN 2"/>
    <property type="match status" value="1"/>
</dbReference>
<keyword evidence="2 7" id="KW-1003">Cell membrane</keyword>
<dbReference type="GO" id="GO:0006814">
    <property type="term" value="P:sodium ion transport"/>
    <property type="evidence" value="ECO:0007669"/>
    <property type="project" value="UniProtKB-UniRule"/>
</dbReference>
<dbReference type="Proteomes" id="UP000824145">
    <property type="component" value="Unassembled WGS sequence"/>
</dbReference>
<feature type="transmembrane region" description="Helical" evidence="8">
    <location>
        <begin position="40"/>
        <end position="60"/>
    </location>
</feature>
<sequence>MNELGFLIEGIGAIEWYHVVMWIIGFVLIFLAIRFKMEPTLLLPMGFGAILVNIPFTGVLNSVDAATGEVTSFGILDVLKQVGLDTGEIFPLILFIGIGAMMDFGPLLSNPKLFFFGAAGQIGIFFTIVLAVLCGFGLNEAITIGVIGTADGPTSITVANSLLAGTSSAGLISAITVCAYSYMALVPVIQPAVIKLTTTKKERMIRMEYNPKSVSKGTRIVFPIVVTLISGLIAPASVALVGCLMFGNLIRECGVLGSLADTASNVLSNLVTIFLGITVAAGMLGEQFLTLNTLIIMALGLFAFVFDMTGGIMLAKFVNIFAKKKINPMVGSAGISAFPMASRIVQKLGLQEDPSNHLLMHAAGANVAGQISSVIAGGILMALAGI</sequence>
<keyword evidence="7" id="KW-0813">Transport</keyword>
<keyword evidence="5 8" id="KW-1133">Transmembrane helix</keyword>
<keyword evidence="6 7" id="KW-0472">Membrane</keyword>
<name>A0A9D1MLW2_9FIRM</name>
<feature type="transmembrane region" description="Helical" evidence="8">
    <location>
        <begin position="220"/>
        <end position="246"/>
    </location>
</feature>
<dbReference type="GO" id="GO:0016829">
    <property type="term" value="F:lyase activity"/>
    <property type="evidence" value="ECO:0007669"/>
    <property type="project" value="InterPro"/>
</dbReference>
<dbReference type="EMBL" id="DVNJ01000010">
    <property type="protein sequence ID" value="HIU62565.1"/>
    <property type="molecule type" value="Genomic_DNA"/>
</dbReference>
<feature type="transmembrane region" description="Helical" evidence="8">
    <location>
        <begin position="16"/>
        <end position="33"/>
    </location>
</feature>
<gene>
    <name evidence="9" type="ORF">IAB07_02205</name>
</gene>
<evidence type="ECO:0000256" key="5">
    <source>
        <dbReference type="ARBA" id="ARBA00022989"/>
    </source>
</evidence>
<dbReference type="Pfam" id="PF03977">
    <property type="entry name" value="OAD_beta"/>
    <property type="match status" value="1"/>
</dbReference>
<dbReference type="InterPro" id="IPR005661">
    <property type="entry name" value="OadB_MmdB"/>
</dbReference>
<evidence type="ECO:0000313" key="10">
    <source>
        <dbReference type="Proteomes" id="UP000824145"/>
    </source>
</evidence>
<keyword evidence="4" id="KW-1278">Translocase</keyword>
<keyword evidence="3 8" id="KW-0812">Transmembrane</keyword>
<evidence type="ECO:0000256" key="2">
    <source>
        <dbReference type="ARBA" id="ARBA00022475"/>
    </source>
</evidence>
<dbReference type="PANTHER" id="PTHR35806:SF1">
    <property type="entry name" value="OXALOACETATE DECARBOXYLASE BETA CHAIN 2"/>
    <property type="match status" value="1"/>
</dbReference>
<proteinExistence type="predicted"/>
<evidence type="ECO:0000256" key="7">
    <source>
        <dbReference type="PIRNR" id="PIRNR015658"/>
    </source>
</evidence>
<organism evidence="9 10">
    <name type="scientific">Candidatus Caccalectryoclostridium excrementigallinarum</name>
    <dbReference type="NCBI Taxonomy" id="2840710"/>
    <lineage>
        <taxon>Bacteria</taxon>
        <taxon>Bacillati</taxon>
        <taxon>Bacillota</taxon>
        <taxon>Clostridia</taxon>
        <taxon>Christensenellales</taxon>
        <taxon>Christensenellaceae</taxon>
        <taxon>Christensenellaceae incertae sedis</taxon>
        <taxon>Candidatus Caccalectryoclostridium</taxon>
    </lineage>
</organism>
<evidence type="ECO:0000313" key="9">
    <source>
        <dbReference type="EMBL" id="HIU62565.1"/>
    </source>
</evidence>
<feature type="transmembrane region" description="Helical" evidence="8">
    <location>
        <begin position="115"/>
        <end position="138"/>
    </location>
</feature>
<feature type="transmembrane region" description="Helical" evidence="8">
    <location>
        <begin position="266"/>
        <end position="285"/>
    </location>
</feature>
<evidence type="ECO:0000256" key="4">
    <source>
        <dbReference type="ARBA" id="ARBA00022967"/>
    </source>
</evidence>
<accession>A0A9D1MLW2</accession>
<keyword evidence="7" id="KW-0915">Sodium</keyword>
<evidence type="ECO:0000256" key="3">
    <source>
        <dbReference type="ARBA" id="ARBA00022692"/>
    </source>
</evidence>
<dbReference type="AlphaFoldDB" id="A0A9D1MLW2"/>
<comment type="caution">
    <text evidence="9">The sequence shown here is derived from an EMBL/GenBank/DDBJ whole genome shotgun (WGS) entry which is preliminary data.</text>
</comment>
<feature type="transmembrane region" description="Helical" evidence="8">
    <location>
        <begin position="291"/>
        <end position="314"/>
    </location>
</feature>
<dbReference type="NCBIfam" id="TIGR01109">
    <property type="entry name" value="Na_pump_decarbB"/>
    <property type="match status" value="1"/>
</dbReference>
<reference evidence="9" key="2">
    <citation type="journal article" date="2021" name="PeerJ">
        <title>Extensive microbial diversity within the chicken gut microbiome revealed by metagenomics and culture.</title>
        <authorList>
            <person name="Gilroy R."/>
            <person name="Ravi A."/>
            <person name="Getino M."/>
            <person name="Pursley I."/>
            <person name="Horton D.L."/>
            <person name="Alikhan N.F."/>
            <person name="Baker D."/>
            <person name="Gharbi K."/>
            <person name="Hall N."/>
            <person name="Watson M."/>
            <person name="Adriaenssens E.M."/>
            <person name="Foster-Nyarko E."/>
            <person name="Jarju S."/>
            <person name="Secka A."/>
            <person name="Antonio M."/>
            <person name="Oren A."/>
            <person name="Chaudhuri R.R."/>
            <person name="La Ragione R."/>
            <person name="Hildebrand F."/>
            <person name="Pallen M.J."/>
        </authorList>
    </citation>
    <scope>NUCLEOTIDE SEQUENCE</scope>
    <source>
        <strain evidence="9">9366</strain>
    </source>
</reference>
<comment type="subcellular location">
    <subcellularLocation>
        <location evidence="1">Cell membrane</location>
        <topology evidence="1">Multi-pass membrane protein</topology>
    </subcellularLocation>
</comment>
<evidence type="ECO:0000256" key="1">
    <source>
        <dbReference type="ARBA" id="ARBA00004651"/>
    </source>
</evidence>
<keyword evidence="7" id="KW-0739">Sodium transport</keyword>
<feature type="transmembrane region" description="Helical" evidence="8">
    <location>
        <begin position="89"/>
        <end position="108"/>
    </location>
</feature>
<dbReference type="PIRSF" id="PIRSF015658">
    <property type="entry name" value="MmdB_OadB"/>
    <property type="match status" value="1"/>
</dbReference>
<keyword evidence="7" id="KW-0406">Ion transport</keyword>
<dbReference type="GO" id="GO:0005886">
    <property type="term" value="C:plasma membrane"/>
    <property type="evidence" value="ECO:0007669"/>
    <property type="project" value="UniProtKB-SubCell"/>
</dbReference>
<evidence type="ECO:0000256" key="6">
    <source>
        <dbReference type="ARBA" id="ARBA00023136"/>
    </source>
</evidence>